<accession>A0A0V1GUW6</accession>
<protein>
    <submittedName>
        <fullName evidence="1">Uncharacterized protein</fullName>
    </submittedName>
</protein>
<dbReference type="OrthoDB" id="5809150at2759"/>
<proteinExistence type="predicted"/>
<comment type="caution">
    <text evidence="1">The sequence shown here is derived from an EMBL/GenBank/DDBJ whole genome shotgun (WGS) entry which is preliminary data.</text>
</comment>
<name>A0A0V1GUW6_9BILA</name>
<dbReference type="AlphaFoldDB" id="A0A0V1GUW6"/>
<reference evidence="1 2" key="1">
    <citation type="submission" date="2015-01" db="EMBL/GenBank/DDBJ databases">
        <title>Evolution of Trichinella species and genotypes.</title>
        <authorList>
            <person name="Korhonen P.K."/>
            <person name="Edoardo P."/>
            <person name="Giuseppe L.R."/>
            <person name="Gasser R.B."/>
        </authorList>
    </citation>
    <scope>NUCLEOTIDE SEQUENCE [LARGE SCALE GENOMIC DNA]</scope>
    <source>
        <strain evidence="1">ISS1029</strain>
    </source>
</reference>
<evidence type="ECO:0000313" key="1">
    <source>
        <dbReference type="EMBL" id="KRZ02135.1"/>
    </source>
</evidence>
<organism evidence="1 2">
    <name type="scientific">Trichinella zimbabwensis</name>
    <dbReference type="NCBI Taxonomy" id="268475"/>
    <lineage>
        <taxon>Eukaryota</taxon>
        <taxon>Metazoa</taxon>
        <taxon>Ecdysozoa</taxon>
        <taxon>Nematoda</taxon>
        <taxon>Enoplea</taxon>
        <taxon>Dorylaimia</taxon>
        <taxon>Trichinellida</taxon>
        <taxon>Trichinellidae</taxon>
        <taxon>Trichinella</taxon>
    </lineage>
</organism>
<evidence type="ECO:0000313" key="2">
    <source>
        <dbReference type="Proteomes" id="UP000055024"/>
    </source>
</evidence>
<dbReference type="Proteomes" id="UP000055024">
    <property type="component" value="Unassembled WGS sequence"/>
</dbReference>
<dbReference type="EMBL" id="JYDP01000242">
    <property type="protein sequence ID" value="KRZ02135.1"/>
    <property type="molecule type" value="Genomic_DNA"/>
</dbReference>
<gene>
    <name evidence="1" type="ORF">T11_14677</name>
</gene>
<keyword evidence="2" id="KW-1185">Reference proteome</keyword>
<sequence>MLRRCYSFQQTRPAFQRSRSLSISRSSSFVVNAPYTISHSDSTVFNRTPRSYLPFSSYKPFVAPVYGVVHRAPRYSDRYPHVRYSGYGGETPGLDIINYSSTLKTSHYTQSFKRNMQICFVFRFLFTPSSSLVNRKMKTTLIKFYLKLKKLVNYYPHTDKDVSHKAATKPNRKECTIQNFMPASNCASVSFGCSPSDSSFSEFAMSPSTSTKYVAGALSLAYHS</sequence>